<reference evidence="3" key="1">
    <citation type="submission" date="2019-12" db="UniProtKB">
        <authorList>
            <consortium name="WormBaseParasite"/>
        </authorList>
    </citation>
    <scope>IDENTIFICATION</scope>
</reference>
<keyword evidence="2" id="KW-1185">Reference proteome</keyword>
<evidence type="ECO:0000313" key="2">
    <source>
        <dbReference type="Proteomes" id="UP000046395"/>
    </source>
</evidence>
<accession>A0A5S6R1Z7</accession>
<proteinExistence type="predicted"/>
<name>A0A5S6R1Z7_TRIMR</name>
<dbReference type="Proteomes" id="UP000046395">
    <property type="component" value="Unassembled WGS sequence"/>
</dbReference>
<sequence length="96" mass="10511">MNQQGILAECSDDESYNPGKIPSSTVWAPEKERAISLLETIKHYGYEGLPKLECPVSISEEVAQQPPYGCSLATGEPCSQETGFPSCPQTGDFWKQ</sequence>
<dbReference type="AlphaFoldDB" id="A0A5S6R1Z7"/>
<evidence type="ECO:0000313" key="3">
    <source>
        <dbReference type="WBParaSite" id="TMUE_3000013182.1"/>
    </source>
</evidence>
<organism evidence="2 3">
    <name type="scientific">Trichuris muris</name>
    <name type="common">Mouse whipworm</name>
    <dbReference type="NCBI Taxonomy" id="70415"/>
    <lineage>
        <taxon>Eukaryota</taxon>
        <taxon>Metazoa</taxon>
        <taxon>Ecdysozoa</taxon>
        <taxon>Nematoda</taxon>
        <taxon>Enoplea</taxon>
        <taxon>Dorylaimia</taxon>
        <taxon>Trichinellida</taxon>
        <taxon>Trichuridae</taxon>
        <taxon>Trichuris</taxon>
    </lineage>
</organism>
<feature type="region of interest" description="Disordered" evidence="1">
    <location>
        <begin position="1"/>
        <end position="23"/>
    </location>
</feature>
<dbReference type="WBParaSite" id="TMUE_3000013182.1">
    <property type="protein sequence ID" value="TMUE_3000013182.1"/>
    <property type="gene ID" value="WBGene00302891"/>
</dbReference>
<evidence type="ECO:0000256" key="1">
    <source>
        <dbReference type="SAM" id="MobiDB-lite"/>
    </source>
</evidence>
<protein>
    <submittedName>
        <fullName evidence="3">Uncharacterized protein</fullName>
    </submittedName>
</protein>